<dbReference type="InterPro" id="IPR011006">
    <property type="entry name" value="CheY-like_superfamily"/>
</dbReference>
<dbReference type="PANTHER" id="PTHR44757">
    <property type="entry name" value="DIGUANYLATE CYCLASE DGCP"/>
    <property type="match status" value="1"/>
</dbReference>
<dbReference type="Pfam" id="PF00563">
    <property type="entry name" value="EAL"/>
    <property type="match status" value="1"/>
</dbReference>
<dbReference type="InterPro" id="IPR000160">
    <property type="entry name" value="GGDEF_dom"/>
</dbReference>
<dbReference type="PROSITE" id="PS50883">
    <property type="entry name" value="EAL"/>
    <property type="match status" value="1"/>
</dbReference>
<gene>
    <name evidence="4" type="ORF">MNBD_GAMMA05-1316</name>
</gene>
<dbReference type="NCBIfam" id="TIGR00254">
    <property type="entry name" value="GGDEF"/>
    <property type="match status" value="1"/>
</dbReference>
<dbReference type="InterPro" id="IPR035919">
    <property type="entry name" value="EAL_sf"/>
</dbReference>
<sequence length="577" mass="64341">MSNVVSLFSDTQKYEERPVVVLADDDPSIRLMVRHVLESEDFDIVEAADGLEAIKAVEKHHPALILLDAVMPGIDGFTTCQQIKEKGHTDIPVMMITGLDDDASVERAYEVGAIDFITKPIKWAVLKHRVKSVVAKVIAERKVQLLAYRDTLTDLPNRLLFADRLEQAVIRSARSQTSMALMLVDIDDFKLVNDSFGHDAGDKLIKAVGTLISRSLRRADTIARLGGDEFAVIIEGIDSPEDAISIADNLTTILEHNVRLDDQETYTSASIGIAIYPEDGKDARTLLKNADTAMFRAKENGRHCFQFYKPEMSVSAMERLELENSLKAAFENDEFMIHYQPVIDINKNEIVSAEALLRWQHPDKGMIQPTDFVSVIEDSGLIIALGEWVIFSACKQIRVWEDAGLKDQHVSINLAPRQFKEQDLVALFTQAISENNVEGSALSVEVTERTLIDNIGEVESTLKKLRGMGIKVMLDDFGTGYASLAYLKNFPVDVVKIDRAFVTGIPDNHEDSAVVDAIAGLTRGLKLELLAEGVENERQLNVLKGLGCQYGQGYYWSKALPGDEYEQFYMNQIYNIV</sequence>
<evidence type="ECO:0000313" key="4">
    <source>
        <dbReference type="EMBL" id="VAW50271.1"/>
    </source>
</evidence>
<dbReference type="CDD" id="cd01948">
    <property type="entry name" value="EAL"/>
    <property type="match status" value="1"/>
</dbReference>
<dbReference type="SUPFAM" id="SSF55073">
    <property type="entry name" value="Nucleotide cyclase"/>
    <property type="match status" value="1"/>
</dbReference>
<dbReference type="SMART" id="SM00052">
    <property type="entry name" value="EAL"/>
    <property type="match status" value="1"/>
</dbReference>
<dbReference type="EMBL" id="UOFE01000002">
    <property type="protein sequence ID" value="VAW50271.1"/>
    <property type="molecule type" value="Genomic_DNA"/>
</dbReference>
<dbReference type="InterPro" id="IPR043128">
    <property type="entry name" value="Rev_trsase/Diguanyl_cyclase"/>
</dbReference>
<dbReference type="InterPro" id="IPR029787">
    <property type="entry name" value="Nucleotide_cyclase"/>
</dbReference>
<feature type="domain" description="Response regulatory" evidence="1">
    <location>
        <begin position="19"/>
        <end position="134"/>
    </location>
</feature>
<organism evidence="4">
    <name type="scientific">hydrothermal vent metagenome</name>
    <dbReference type="NCBI Taxonomy" id="652676"/>
    <lineage>
        <taxon>unclassified sequences</taxon>
        <taxon>metagenomes</taxon>
        <taxon>ecological metagenomes</taxon>
    </lineage>
</organism>
<evidence type="ECO:0000259" key="2">
    <source>
        <dbReference type="PROSITE" id="PS50883"/>
    </source>
</evidence>
<dbReference type="PANTHER" id="PTHR44757:SF2">
    <property type="entry name" value="BIOFILM ARCHITECTURE MAINTENANCE PROTEIN MBAA"/>
    <property type="match status" value="1"/>
</dbReference>
<name>A0A3B0W4R0_9ZZZZ</name>
<dbReference type="CDD" id="cd01949">
    <property type="entry name" value="GGDEF"/>
    <property type="match status" value="1"/>
</dbReference>
<dbReference type="InterPro" id="IPR001789">
    <property type="entry name" value="Sig_transdc_resp-reg_receiver"/>
</dbReference>
<reference evidence="4" key="1">
    <citation type="submission" date="2018-06" db="EMBL/GenBank/DDBJ databases">
        <authorList>
            <person name="Zhirakovskaya E."/>
        </authorList>
    </citation>
    <scope>NUCLEOTIDE SEQUENCE</scope>
</reference>
<dbReference type="Gene3D" id="3.40.50.2300">
    <property type="match status" value="1"/>
</dbReference>
<dbReference type="GO" id="GO:0000160">
    <property type="term" value="P:phosphorelay signal transduction system"/>
    <property type="evidence" value="ECO:0007669"/>
    <property type="project" value="InterPro"/>
</dbReference>
<dbReference type="AlphaFoldDB" id="A0A3B0W4R0"/>
<dbReference type="InterPro" id="IPR001633">
    <property type="entry name" value="EAL_dom"/>
</dbReference>
<evidence type="ECO:0000259" key="1">
    <source>
        <dbReference type="PROSITE" id="PS50110"/>
    </source>
</evidence>
<feature type="domain" description="EAL" evidence="2">
    <location>
        <begin position="319"/>
        <end position="573"/>
    </location>
</feature>
<feature type="domain" description="GGDEF" evidence="3">
    <location>
        <begin position="177"/>
        <end position="310"/>
    </location>
</feature>
<dbReference type="PROSITE" id="PS50887">
    <property type="entry name" value="GGDEF"/>
    <property type="match status" value="1"/>
</dbReference>
<evidence type="ECO:0000259" key="3">
    <source>
        <dbReference type="PROSITE" id="PS50887"/>
    </source>
</evidence>
<dbReference type="InterPro" id="IPR052155">
    <property type="entry name" value="Biofilm_reg_signaling"/>
</dbReference>
<dbReference type="Gene3D" id="3.30.70.270">
    <property type="match status" value="1"/>
</dbReference>
<dbReference type="SUPFAM" id="SSF141868">
    <property type="entry name" value="EAL domain-like"/>
    <property type="match status" value="1"/>
</dbReference>
<dbReference type="Pfam" id="PF00990">
    <property type="entry name" value="GGDEF"/>
    <property type="match status" value="1"/>
</dbReference>
<proteinExistence type="predicted"/>
<dbReference type="SMART" id="SM00448">
    <property type="entry name" value="REC"/>
    <property type="match status" value="1"/>
</dbReference>
<protein>
    <submittedName>
        <fullName evidence="4">Diguanylate cyclase/phosphodiesterase (GGDEF &amp; EAL domains) with PAS/PAC sensor(S)</fullName>
    </submittedName>
</protein>
<dbReference type="SMART" id="SM00267">
    <property type="entry name" value="GGDEF"/>
    <property type="match status" value="1"/>
</dbReference>
<dbReference type="Gene3D" id="3.20.20.450">
    <property type="entry name" value="EAL domain"/>
    <property type="match status" value="1"/>
</dbReference>
<dbReference type="PROSITE" id="PS50110">
    <property type="entry name" value="RESPONSE_REGULATORY"/>
    <property type="match status" value="1"/>
</dbReference>
<dbReference type="Pfam" id="PF00072">
    <property type="entry name" value="Response_reg"/>
    <property type="match status" value="1"/>
</dbReference>
<dbReference type="SUPFAM" id="SSF52172">
    <property type="entry name" value="CheY-like"/>
    <property type="match status" value="1"/>
</dbReference>
<accession>A0A3B0W4R0</accession>
<dbReference type="FunFam" id="3.30.70.270:FF:000001">
    <property type="entry name" value="Diguanylate cyclase domain protein"/>
    <property type="match status" value="1"/>
</dbReference>